<reference evidence="2 3" key="1">
    <citation type="submission" date="2018-06" db="EMBL/GenBank/DDBJ databases">
        <authorList>
            <consortium name="Pathogen Informatics"/>
            <person name="Doyle S."/>
        </authorList>
    </citation>
    <scope>NUCLEOTIDE SEQUENCE [LARGE SCALE GENOMIC DNA]</scope>
    <source>
        <strain evidence="3">ATCC 11859 / DSM 33 / NCIB 8841 / NCTC 4822</strain>
    </source>
</reference>
<keyword evidence="3" id="KW-1185">Reference proteome</keyword>
<dbReference type="Gene3D" id="3.40.50.300">
    <property type="entry name" value="P-loop containing nucleotide triphosphate hydrolases"/>
    <property type="match status" value="1"/>
</dbReference>
<dbReference type="GO" id="GO:0005524">
    <property type="term" value="F:ATP binding"/>
    <property type="evidence" value="ECO:0007669"/>
    <property type="project" value="InterPro"/>
</dbReference>
<dbReference type="AlphaFoldDB" id="A0A380BNK4"/>
<sequence length="273" mass="31790">MNISKDMNPKSYEKPRILTKASDKCIFRICDGRGQIHQENKPGDDYMVICQCRKYKQQLRKIKSAGIPTDYTDKTMNDFKIDMYETDYSVRLAKYAKQAVTGYLDRYQEFEDMGKGFYFYSQTKGSGKSLLSMIIANELIKRYELNALYISVVNMLTELKNKMNQSNSKVGVYDLIESFKKADLLILDDLGVEKATEWSEEILTQILDDRMNYRRPTIITSNVSVEGLERKYPAGRIKSRIEKLTFPLRLPEESVRETLSKQDNEKMAQMLFN</sequence>
<name>A0A380BNK4_SPOPA</name>
<dbReference type="EMBL" id="UGYZ01000002">
    <property type="protein sequence ID" value="SUJ03199.1"/>
    <property type="molecule type" value="Genomic_DNA"/>
</dbReference>
<dbReference type="InterPro" id="IPR002611">
    <property type="entry name" value="IstB_ATP-bd"/>
</dbReference>
<dbReference type="SUPFAM" id="SSF52540">
    <property type="entry name" value="P-loop containing nucleoside triphosphate hydrolases"/>
    <property type="match status" value="1"/>
</dbReference>
<gene>
    <name evidence="2" type="primary">dnaI_1</name>
    <name evidence="2" type="ORF">NCTC4822_01369</name>
</gene>
<dbReference type="Proteomes" id="UP000254519">
    <property type="component" value="Unassembled WGS sequence"/>
</dbReference>
<dbReference type="PANTHER" id="PTHR30050">
    <property type="entry name" value="CHROMOSOMAL REPLICATION INITIATOR PROTEIN DNAA"/>
    <property type="match status" value="1"/>
</dbReference>
<dbReference type="PANTHER" id="PTHR30050:SF4">
    <property type="entry name" value="ATP-BINDING PROTEIN RV3427C IN INSERTION SEQUENCE-RELATED"/>
    <property type="match status" value="1"/>
</dbReference>
<feature type="domain" description="IstB-like ATP-binding" evidence="1">
    <location>
        <begin position="124"/>
        <end position="226"/>
    </location>
</feature>
<proteinExistence type="predicted"/>
<evidence type="ECO:0000313" key="2">
    <source>
        <dbReference type="EMBL" id="SUJ03199.1"/>
    </source>
</evidence>
<dbReference type="GO" id="GO:0006260">
    <property type="term" value="P:DNA replication"/>
    <property type="evidence" value="ECO:0007669"/>
    <property type="project" value="TreeGrafter"/>
</dbReference>
<protein>
    <submittedName>
        <fullName evidence="2">Primosomal protein DnaI</fullName>
    </submittedName>
</protein>
<accession>A0A380BNK4</accession>
<evidence type="ECO:0000259" key="1">
    <source>
        <dbReference type="Pfam" id="PF01695"/>
    </source>
</evidence>
<dbReference type="Pfam" id="PF01695">
    <property type="entry name" value="IstB_IS21"/>
    <property type="match status" value="1"/>
</dbReference>
<organism evidence="2 3">
    <name type="scientific">Sporosarcina pasteurii</name>
    <name type="common">Bacillus pasteurii</name>
    <dbReference type="NCBI Taxonomy" id="1474"/>
    <lineage>
        <taxon>Bacteria</taxon>
        <taxon>Bacillati</taxon>
        <taxon>Bacillota</taxon>
        <taxon>Bacilli</taxon>
        <taxon>Bacillales</taxon>
        <taxon>Caryophanaceae</taxon>
        <taxon>Sporosarcina</taxon>
    </lineage>
</organism>
<evidence type="ECO:0000313" key="3">
    <source>
        <dbReference type="Proteomes" id="UP000254519"/>
    </source>
</evidence>
<dbReference type="CDD" id="cd00009">
    <property type="entry name" value="AAA"/>
    <property type="match status" value="1"/>
</dbReference>
<dbReference type="InterPro" id="IPR027417">
    <property type="entry name" value="P-loop_NTPase"/>
</dbReference>